<dbReference type="EMBL" id="ML978262">
    <property type="protein sequence ID" value="KAF2025583.1"/>
    <property type="molecule type" value="Genomic_DNA"/>
</dbReference>
<organism evidence="1 2">
    <name type="scientific">Setomelanomma holmii</name>
    <dbReference type="NCBI Taxonomy" id="210430"/>
    <lineage>
        <taxon>Eukaryota</taxon>
        <taxon>Fungi</taxon>
        <taxon>Dikarya</taxon>
        <taxon>Ascomycota</taxon>
        <taxon>Pezizomycotina</taxon>
        <taxon>Dothideomycetes</taxon>
        <taxon>Pleosporomycetidae</taxon>
        <taxon>Pleosporales</taxon>
        <taxon>Pleosporineae</taxon>
        <taxon>Phaeosphaeriaceae</taxon>
        <taxon>Setomelanomma</taxon>
    </lineage>
</organism>
<dbReference type="AlphaFoldDB" id="A0A9P4GZL4"/>
<accession>A0A9P4GZL4</accession>
<evidence type="ECO:0000313" key="1">
    <source>
        <dbReference type="EMBL" id="KAF2025583.1"/>
    </source>
</evidence>
<proteinExistence type="predicted"/>
<name>A0A9P4GZL4_9PLEO</name>
<keyword evidence="2" id="KW-1185">Reference proteome</keyword>
<sequence>MTDLRVQGDIQEMMHQAIQADNDPIEELEMEEPDQLSLAHVESVQSHNLQRPMSTRDAVRCDSGYFDDASSTQELPATFDDERRRYIMYGQVVLHVYTAPVILTNEYNETRGGDSWLQNVNCPRKTLKCEAHVFDLDHDFKRPCQRAAKSLIVLRYIQTSSTSEPVIVEEEVELEIADGTPSGYMIRCIGLGNQTMDLKSDVIFRILVTKPPFHVVSMSECYLMTITLCEAFCGWTRSYQTCSGRKCELSGVGMTNPLHMFRVGKHGFIVAEMKRSVKSDHRASIQEDPTWAKCLEPPPSFSLFRAGDDYGAVWVTFEVICPQDMNYQQQETVESILALNFSTVKFRYIP</sequence>
<gene>
    <name evidence="1" type="ORF">EK21DRAFT_93122</name>
</gene>
<protein>
    <submittedName>
        <fullName evidence="1">Uncharacterized protein</fullName>
    </submittedName>
</protein>
<evidence type="ECO:0000313" key="2">
    <source>
        <dbReference type="Proteomes" id="UP000799777"/>
    </source>
</evidence>
<reference evidence="1" key="1">
    <citation type="journal article" date="2020" name="Stud. Mycol.">
        <title>101 Dothideomycetes genomes: a test case for predicting lifestyles and emergence of pathogens.</title>
        <authorList>
            <person name="Haridas S."/>
            <person name="Albert R."/>
            <person name="Binder M."/>
            <person name="Bloem J."/>
            <person name="Labutti K."/>
            <person name="Salamov A."/>
            <person name="Andreopoulos B."/>
            <person name="Baker S."/>
            <person name="Barry K."/>
            <person name="Bills G."/>
            <person name="Bluhm B."/>
            <person name="Cannon C."/>
            <person name="Castanera R."/>
            <person name="Culley D."/>
            <person name="Daum C."/>
            <person name="Ezra D."/>
            <person name="Gonzalez J."/>
            <person name="Henrissat B."/>
            <person name="Kuo A."/>
            <person name="Liang C."/>
            <person name="Lipzen A."/>
            <person name="Lutzoni F."/>
            <person name="Magnuson J."/>
            <person name="Mondo S."/>
            <person name="Nolan M."/>
            <person name="Ohm R."/>
            <person name="Pangilinan J."/>
            <person name="Park H.-J."/>
            <person name="Ramirez L."/>
            <person name="Alfaro M."/>
            <person name="Sun H."/>
            <person name="Tritt A."/>
            <person name="Yoshinaga Y."/>
            <person name="Zwiers L.-H."/>
            <person name="Turgeon B."/>
            <person name="Goodwin S."/>
            <person name="Spatafora J."/>
            <person name="Crous P."/>
            <person name="Grigoriev I."/>
        </authorList>
    </citation>
    <scope>NUCLEOTIDE SEQUENCE</scope>
    <source>
        <strain evidence="1">CBS 110217</strain>
    </source>
</reference>
<comment type="caution">
    <text evidence="1">The sequence shown here is derived from an EMBL/GenBank/DDBJ whole genome shotgun (WGS) entry which is preliminary data.</text>
</comment>
<dbReference type="Proteomes" id="UP000799777">
    <property type="component" value="Unassembled WGS sequence"/>
</dbReference>